<proteinExistence type="predicted"/>
<dbReference type="RefSeq" id="WP_256555509.1">
    <property type="nucleotide sequence ID" value="NZ_JANHOF010000013.1"/>
</dbReference>
<sequence>MGNLFNYKKAATVIPRSLFVMGSSGRHGDLYRFAPFLHLVRRTY</sequence>
<accession>A0ABV6JD49</accession>
<dbReference type="EMBL" id="JBHLVF010000034">
    <property type="protein sequence ID" value="MFC0393833.1"/>
    <property type="molecule type" value="Genomic_DNA"/>
</dbReference>
<dbReference type="Proteomes" id="UP001589818">
    <property type="component" value="Unassembled WGS sequence"/>
</dbReference>
<comment type="caution">
    <text evidence="1">The sequence shown here is derived from an EMBL/GenBank/DDBJ whole genome shotgun (WGS) entry which is preliminary data.</text>
</comment>
<evidence type="ECO:0000313" key="2">
    <source>
        <dbReference type="Proteomes" id="UP001589818"/>
    </source>
</evidence>
<name>A0ABV6JD49_9BACL</name>
<organism evidence="1 2">
    <name type="scientific">Paenibacillus mendelii</name>
    <dbReference type="NCBI Taxonomy" id="206163"/>
    <lineage>
        <taxon>Bacteria</taxon>
        <taxon>Bacillati</taxon>
        <taxon>Bacillota</taxon>
        <taxon>Bacilli</taxon>
        <taxon>Bacillales</taxon>
        <taxon>Paenibacillaceae</taxon>
        <taxon>Paenibacillus</taxon>
    </lineage>
</organism>
<protein>
    <submittedName>
        <fullName evidence="1">Uncharacterized protein</fullName>
    </submittedName>
</protein>
<reference evidence="1 2" key="1">
    <citation type="submission" date="2024-09" db="EMBL/GenBank/DDBJ databases">
        <authorList>
            <person name="Sun Q."/>
            <person name="Mori K."/>
        </authorList>
    </citation>
    <scope>NUCLEOTIDE SEQUENCE [LARGE SCALE GENOMIC DNA]</scope>
    <source>
        <strain evidence="1 2">CCM 4839</strain>
    </source>
</reference>
<keyword evidence="2" id="KW-1185">Reference proteome</keyword>
<evidence type="ECO:0000313" key="1">
    <source>
        <dbReference type="EMBL" id="MFC0393833.1"/>
    </source>
</evidence>
<gene>
    <name evidence="1" type="ORF">ACFFJ8_20990</name>
</gene>